<gene>
    <name evidence="2" type="ORF">ARALYDRAFT_907101</name>
</gene>
<dbReference type="Gramene" id="scaffold_502805.1">
    <property type="protein sequence ID" value="scaffold_502805.1"/>
    <property type="gene ID" value="scaffold_502805.1"/>
</dbReference>
<organism evidence="3">
    <name type="scientific">Arabidopsis lyrata subsp. lyrata</name>
    <name type="common">Lyre-leaved rock-cress</name>
    <dbReference type="NCBI Taxonomy" id="81972"/>
    <lineage>
        <taxon>Eukaryota</taxon>
        <taxon>Viridiplantae</taxon>
        <taxon>Streptophyta</taxon>
        <taxon>Embryophyta</taxon>
        <taxon>Tracheophyta</taxon>
        <taxon>Spermatophyta</taxon>
        <taxon>Magnoliopsida</taxon>
        <taxon>eudicotyledons</taxon>
        <taxon>Gunneridae</taxon>
        <taxon>Pentapetalae</taxon>
        <taxon>rosids</taxon>
        <taxon>malvids</taxon>
        <taxon>Brassicales</taxon>
        <taxon>Brassicaceae</taxon>
        <taxon>Camelineae</taxon>
        <taxon>Arabidopsis</taxon>
    </lineage>
</organism>
<evidence type="ECO:0000313" key="3">
    <source>
        <dbReference type="Proteomes" id="UP000008694"/>
    </source>
</evidence>
<dbReference type="Proteomes" id="UP000008694">
    <property type="component" value="Unassembled WGS sequence"/>
</dbReference>
<evidence type="ECO:0000313" key="2">
    <source>
        <dbReference type="EMBL" id="EFH54353.1"/>
    </source>
</evidence>
<evidence type="ECO:0000256" key="1">
    <source>
        <dbReference type="SAM" id="MobiDB-lite"/>
    </source>
</evidence>
<sequence length="75" mass="8380">MTEAVATEAAGARNIPSPTPKSNENRANENRSENFHPNGESKTLPPKRKKASEQQQTLTEPQESRSNEEHHRSTN</sequence>
<dbReference type="EMBL" id="GL348717">
    <property type="protein sequence ID" value="EFH54353.1"/>
    <property type="molecule type" value="Genomic_DNA"/>
</dbReference>
<feature type="compositionally biased region" description="Basic and acidic residues" evidence="1">
    <location>
        <begin position="23"/>
        <end position="34"/>
    </location>
</feature>
<feature type="region of interest" description="Disordered" evidence="1">
    <location>
        <begin position="1"/>
        <end position="75"/>
    </location>
</feature>
<reference evidence="3" key="1">
    <citation type="journal article" date="2011" name="Nat. Genet.">
        <title>The Arabidopsis lyrata genome sequence and the basis of rapid genome size change.</title>
        <authorList>
            <person name="Hu T.T."/>
            <person name="Pattyn P."/>
            <person name="Bakker E.G."/>
            <person name="Cao J."/>
            <person name="Cheng J.-F."/>
            <person name="Clark R.M."/>
            <person name="Fahlgren N."/>
            <person name="Fawcett J.A."/>
            <person name="Grimwood J."/>
            <person name="Gundlach H."/>
            <person name="Haberer G."/>
            <person name="Hollister J.D."/>
            <person name="Ossowski S."/>
            <person name="Ottilar R.P."/>
            <person name="Salamov A.A."/>
            <person name="Schneeberger K."/>
            <person name="Spannagl M."/>
            <person name="Wang X."/>
            <person name="Yang L."/>
            <person name="Nasrallah M.E."/>
            <person name="Bergelson J."/>
            <person name="Carrington J.C."/>
            <person name="Gaut B.S."/>
            <person name="Schmutz J."/>
            <person name="Mayer K.F.X."/>
            <person name="Van de Peer Y."/>
            <person name="Grigoriev I.V."/>
            <person name="Nordborg M."/>
            <person name="Weigel D."/>
            <person name="Guo Y.-L."/>
        </authorList>
    </citation>
    <scope>NUCLEOTIDE SEQUENCE [LARGE SCALE GENOMIC DNA]</scope>
    <source>
        <strain evidence="3">cv. MN47</strain>
    </source>
</reference>
<keyword evidence="3" id="KW-1185">Reference proteome</keyword>
<dbReference type="HOGENOM" id="CLU_2674459_0_0_1"/>
<name>D7LVH2_ARALL</name>
<protein>
    <submittedName>
        <fullName evidence="2">Predicted protein</fullName>
    </submittedName>
</protein>
<accession>D7LVH2</accession>
<feature type="compositionally biased region" description="Basic and acidic residues" evidence="1">
    <location>
        <begin position="62"/>
        <end position="75"/>
    </location>
</feature>
<dbReference type="AlphaFoldDB" id="D7LVH2"/>
<proteinExistence type="predicted"/>